<evidence type="ECO:0000313" key="1">
    <source>
        <dbReference type="EMBL" id="GBN46651.1"/>
    </source>
</evidence>
<keyword evidence="2" id="KW-1185">Reference proteome</keyword>
<dbReference type="GO" id="GO:0003676">
    <property type="term" value="F:nucleic acid binding"/>
    <property type="evidence" value="ECO:0007669"/>
    <property type="project" value="InterPro"/>
</dbReference>
<organism evidence="1 2">
    <name type="scientific">Araneus ventricosus</name>
    <name type="common">Orbweaver spider</name>
    <name type="synonym">Epeira ventricosa</name>
    <dbReference type="NCBI Taxonomy" id="182803"/>
    <lineage>
        <taxon>Eukaryota</taxon>
        <taxon>Metazoa</taxon>
        <taxon>Ecdysozoa</taxon>
        <taxon>Arthropoda</taxon>
        <taxon>Chelicerata</taxon>
        <taxon>Arachnida</taxon>
        <taxon>Araneae</taxon>
        <taxon>Araneomorphae</taxon>
        <taxon>Entelegynae</taxon>
        <taxon>Araneoidea</taxon>
        <taxon>Araneidae</taxon>
        <taxon>Araneus</taxon>
    </lineage>
</organism>
<accession>A0A4Y2P5R8</accession>
<protein>
    <submittedName>
        <fullName evidence="1">Uncharacterized protein</fullName>
    </submittedName>
</protein>
<reference evidence="1 2" key="1">
    <citation type="journal article" date="2019" name="Sci. Rep.">
        <title>Orb-weaving spider Araneus ventricosus genome elucidates the spidroin gene catalogue.</title>
        <authorList>
            <person name="Kono N."/>
            <person name="Nakamura H."/>
            <person name="Ohtoshi R."/>
            <person name="Moran D.A.P."/>
            <person name="Shinohara A."/>
            <person name="Yoshida Y."/>
            <person name="Fujiwara M."/>
            <person name="Mori M."/>
            <person name="Tomita M."/>
            <person name="Arakawa K."/>
        </authorList>
    </citation>
    <scope>NUCLEOTIDE SEQUENCE [LARGE SCALE GENOMIC DNA]</scope>
</reference>
<sequence>MALLRILQILLRAFSACISKMIELSAVILSKLAFFLLYPCDVWLWCNLNHVVSIVPIANLAELKTHFAQYIHNIRTDTLRSVVEHAISRFELVAKNGGEHIEYFLILSWWIGFQLRVPQLPKNLKVIVLCIDYFQ</sequence>
<name>A0A4Y2P5R8_ARAVE</name>
<comment type="caution">
    <text evidence="1">The sequence shown here is derived from an EMBL/GenBank/DDBJ whole genome shotgun (WGS) entry which is preliminary data.</text>
</comment>
<dbReference type="Proteomes" id="UP000499080">
    <property type="component" value="Unassembled WGS sequence"/>
</dbReference>
<proteinExistence type="predicted"/>
<dbReference type="EMBL" id="BGPR01010527">
    <property type="protein sequence ID" value="GBN46651.1"/>
    <property type="molecule type" value="Genomic_DNA"/>
</dbReference>
<dbReference type="Gene3D" id="3.30.420.10">
    <property type="entry name" value="Ribonuclease H-like superfamily/Ribonuclease H"/>
    <property type="match status" value="1"/>
</dbReference>
<gene>
    <name evidence="1" type="ORF">AVEN_44258_1</name>
</gene>
<dbReference type="InterPro" id="IPR036397">
    <property type="entry name" value="RNaseH_sf"/>
</dbReference>
<dbReference type="AlphaFoldDB" id="A0A4Y2P5R8"/>
<evidence type="ECO:0000313" key="2">
    <source>
        <dbReference type="Proteomes" id="UP000499080"/>
    </source>
</evidence>